<accession>A0A1I3QQE3</accession>
<dbReference type="EMBL" id="FOQY01000008">
    <property type="protein sequence ID" value="SFJ35347.1"/>
    <property type="molecule type" value="Genomic_DNA"/>
</dbReference>
<dbReference type="AlphaFoldDB" id="A0A1I3QQE3"/>
<evidence type="ECO:0000259" key="1">
    <source>
        <dbReference type="Pfam" id="PF12680"/>
    </source>
</evidence>
<sequence>MNAVERLYKGFAASDPGEILASLHPDFTGVVSAGMPLGVGGVHRGPEAMLRDCWGVVFQHLDTGPQPEEQVWSGAGRVVVLGHYRGTARATGRAHEAAFVHDLHLRDGLIVKLVQVTDTARWAEALTGESTT</sequence>
<dbReference type="Gene3D" id="3.10.450.50">
    <property type="match status" value="1"/>
</dbReference>
<dbReference type="RefSeq" id="WP_093887487.1">
    <property type="nucleotide sequence ID" value="NZ_FOQY01000008.1"/>
</dbReference>
<dbReference type="InterPro" id="IPR032710">
    <property type="entry name" value="NTF2-like_dom_sf"/>
</dbReference>
<keyword evidence="3" id="KW-1185">Reference proteome</keyword>
<dbReference type="Proteomes" id="UP000199111">
    <property type="component" value="Unassembled WGS sequence"/>
</dbReference>
<reference evidence="3" key="1">
    <citation type="submission" date="2016-10" db="EMBL/GenBank/DDBJ databases">
        <authorList>
            <person name="Varghese N."/>
            <person name="Submissions S."/>
        </authorList>
    </citation>
    <scope>NUCLEOTIDE SEQUENCE [LARGE SCALE GENOMIC DNA]</scope>
    <source>
        <strain evidence="3">CGMCC 4.2126</strain>
    </source>
</reference>
<protein>
    <recommendedName>
        <fullName evidence="1">SnoaL-like domain-containing protein</fullName>
    </recommendedName>
</protein>
<dbReference type="SUPFAM" id="SSF54427">
    <property type="entry name" value="NTF2-like"/>
    <property type="match status" value="1"/>
</dbReference>
<dbReference type="InterPro" id="IPR037401">
    <property type="entry name" value="SnoaL-like"/>
</dbReference>
<evidence type="ECO:0000313" key="3">
    <source>
        <dbReference type="Proteomes" id="UP000199111"/>
    </source>
</evidence>
<proteinExistence type="predicted"/>
<dbReference type="GeneID" id="96298627"/>
<dbReference type="PANTHER" id="PTHR41252">
    <property type="entry name" value="BLR2505 PROTEIN"/>
    <property type="match status" value="1"/>
</dbReference>
<dbReference type="Pfam" id="PF12680">
    <property type="entry name" value="SnoaL_2"/>
    <property type="match status" value="1"/>
</dbReference>
<name>A0A1I3QQE3_9ACTN</name>
<gene>
    <name evidence="2" type="ORF">SAMN05216275_10898</name>
</gene>
<feature type="domain" description="SnoaL-like" evidence="1">
    <location>
        <begin position="4"/>
        <end position="112"/>
    </location>
</feature>
<organism evidence="2 3">
    <name type="scientific">Streptosporangium canum</name>
    <dbReference type="NCBI Taxonomy" id="324952"/>
    <lineage>
        <taxon>Bacteria</taxon>
        <taxon>Bacillati</taxon>
        <taxon>Actinomycetota</taxon>
        <taxon>Actinomycetes</taxon>
        <taxon>Streptosporangiales</taxon>
        <taxon>Streptosporangiaceae</taxon>
        <taxon>Streptosporangium</taxon>
    </lineage>
</organism>
<dbReference type="PANTHER" id="PTHR41252:SF1">
    <property type="entry name" value="BLR2505 PROTEIN"/>
    <property type="match status" value="1"/>
</dbReference>
<evidence type="ECO:0000313" key="2">
    <source>
        <dbReference type="EMBL" id="SFJ35347.1"/>
    </source>
</evidence>